<proteinExistence type="predicted"/>
<dbReference type="InterPro" id="IPR043741">
    <property type="entry name" value="DUF5686"/>
</dbReference>
<dbReference type="Pfam" id="PF13715">
    <property type="entry name" value="CarbopepD_reg_2"/>
    <property type="match status" value="1"/>
</dbReference>
<organism evidence="1 2">
    <name type="scientific">Roseivirga spongicola</name>
    <dbReference type="NCBI Taxonomy" id="333140"/>
    <lineage>
        <taxon>Bacteria</taxon>
        <taxon>Pseudomonadati</taxon>
        <taxon>Bacteroidota</taxon>
        <taxon>Cytophagia</taxon>
        <taxon>Cytophagales</taxon>
        <taxon>Roseivirgaceae</taxon>
        <taxon>Roseivirga</taxon>
    </lineage>
</organism>
<evidence type="ECO:0000313" key="1">
    <source>
        <dbReference type="EMBL" id="KYG74309.1"/>
    </source>
</evidence>
<dbReference type="Pfam" id="PF18939">
    <property type="entry name" value="DUF5686"/>
    <property type="match status" value="1"/>
</dbReference>
<name>A0A150X6D5_9BACT</name>
<dbReference type="AlphaFoldDB" id="A0A150X6D5"/>
<dbReference type="Proteomes" id="UP000075606">
    <property type="component" value="Unassembled WGS sequence"/>
</dbReference>
<dbReference type="InterPro" id="IPR008969">
    <property type="entry name" value="CarboxyPept-like_regulatory"/>
</dbReference>
<reference evidence="1 2" key="1">
    <citation type="submission" date="2016-01" db="EMBL/GenBank/DDBJ databases">
        <title>Genome sequencing of Roseivirga spongicola UST030701-084.</title>
        <authorList>
            <person name="Selvaratnam C."/>
            <person name="Thevarajoo S."/>
            <person name="Goh K.M."/>
            <person name="Ee R."/>
            <person name="Chan K.-G."/>
            <person name="Chong C.S."/>
        </authorList>
    </citation>
    <scope>NUCLEOTIDE SEQUENCE [LARGE SCALE GENOMIC DNA]</scope>
    <source>
        <strain evidence="1 2">UST030701-084</strain>
    </source>
</reference>
<keyword evidence="2" id="KW-1185">Reference proteome</keyword>
<evidence type="ECO:0000313" key="2">
    <source>
        <dbReference type="Proteomes" id="UP000075606"/>
    </source>
</evidence>
<dbReference type="SUPFAM" id="SSF49464">
    <property type="entry name" value="Carboxypeptidase regulatory domain-like"/>
    <property type="match status" value="1"/>
</dbReference>
<dbReference type="Gene3D" id="2.60.40.1120">
    <property type="entry name" value="Carboxypeptidase-like, regulatory domain"/>
    <property type="match status" value="1"/>
</dbReference>
<protein>
    <submittedName>
        <fullName evidence="1">Uncharacterized protein</fullName>
    </submittedName>
</protein>
<dbReference type="EMBL" id="LRPC01000028">
    <property type="protein sequence ID" value="KYG74309.1"/>
    <property type="molecule type" value="Genomic_DNA"/>
</dbReference>
<comment type="caution">
    <text evidence="1">The sequence shown here is derived from an EMBL/GenBank/DDBJ whole genome shotgun (WGS) entry which is preliminary data.</text>
</comment>
<sequence length="851" mass="97164">MHLCRLINATTKNSKLKLFTNLIFLFFFLLCASGLAQTVIEGKVTDADSGDPIPFASVYFLGTTKGVATDFDGFYKIIGDAETDTLVVSYIGYETKKKVYEKGISQTINYQLAPESTSLGDFVVTAGKVENPAWDIIRSVVDNKPQNDKRRLAAYEYDSYNKIEIDLDNISDRLRKRKIMQKITAVLDSIETIAGEDGKPILPLFISESLSKYYYRSDPRLSKEHVQRTKITGIGIEDGSLISQVIGSTFQQYNFYQNRMNIVEREFASPISDGWRLIYDYELTDSVYIGEEFCYLIDFKPKNDQELAFIGKMWIAKDGFALKQIDATVQRTANLNFIEKIKLQQELERLEGGAWLPTKTRVLVDVAEITNKSAGFLAKFYTSNQNLKVAEPRDVSFFERAIEIDEDARMENDAFWEANRHDKLTPTEMNVINMIDTLKNIPVVKTWTAIAKTFARGYVEVNQLDLGPWPFLIGNNDVEGWRVRVGGRTNENFSLNWQFNGYLAYGFDDEQYKYGLGAKWIADRKDWTVFDVSYRKDIDQYGIQPDALTNIESGQAFLALTQLGDLVRPFRYESYQFGAFRQLSRAFSASLRLNHKEFQPEFAFRYRTDLNRTDSPLAQDYATSEVTLNLKYARDEAFIISDNNRISLGTTRWPIFSASFTRGFKGLTGGDFDYTRVNFGVSQKLKLGFWGNTTYQLNAGHTFEDLPYTLLNAHIGNEQIVYTNIAFNTMSFYEFVSQSYASLRYEHNFEGFILNRIPLLRKLKWRLVGTSNVLFGGVSQSTLAVQALTDEGGNALPQFDVLESGRPFAEVGIGVENIFKFFRVDYIRRLTYLEKPGVDNSAIKLSFRLGL</sequence>
<gene>
    <name evidence="1" type="ORF">AWW68_14065</name>
</gene>
<accession>A0A150X6D5</accession>
<dbReference type="STRING" id="333140.AWW68_14065"/>